<reference evidence="4" key="5">
    <citation type="submission" date="2018-04" db="UniProtKB">
        <authorList>
            <consortium name="EnsemblFungi"/>
        </authorList>
    </citation>
    <scope>IDENTIFICATION</scope>
    <source>
        <strain evidence="4">R3-111a-1</strain>
    </source>
</reference>
<feature type="domain" description="Protein kinase" evidence="2">
    <location>
        <begin position="1"/>
        <end position="267"/>
    </location>
</feature>
<evidence type="ECO:0000313" key="5">
    <source>
        <dbReference type="Proteomes" id="UP000006039"/>
    </source>
</evidence>
<reference evidence="3" key="2">
    <citation type="submission" date="2010-07" db="EMBL/GenBank/DDBJ databases">
        <authorList>
            <consortium name="The Broad Institute Genome Sequencing Platform"/>
            <consortium name="Broad Institute Genome Sequencing Center for Infectious Disease"/>
            <person name="Ma L.-J."/>
            <person name="Dead R."/>
            <person name="Young S."/>
            <person name="Zeng Q."/>
            <person name="Koehrsen M."/>
            <person name="Alvarado L."/>
            <person name="Berlin A."/>
            <person name="Chapman S.B."/>
            <person name="Chen Z."/>
            <person name="Freedman E."/>
            <person name="Gellesch M."/>
            <person name="Goldberg J."/>
            <person name="Griggs A."/>
            <person name="Gujja S."/>
            <person name="Heilman E.R."/>
            <person name="Heiman D."/>
            <person name="Hepburn T."/>
            <person name="Howarth C."/>
            <person name="Jen D."/>
            <person name="Larson L."/>
            <person name="Mehta T."/>
            <person name="Neiman D."/>
            <person name="Pearson M."/>
            <person name="Roberts A."/>
            <person name="Saif S."/>
            <person name="Shea T."/>
            <person name="Shenoy N."/>
            <person name="Sisk P."/>
            <person name="Stolte C."/>
            <person name="Sykes S."/>
            <person name="Walk T."/>
            <person name="White J."/>
            <person name="Yandava C."/>
            <person name="Haas B."/>
            <person name="Nusbaum C."/>
            <person name="Birren B."/>
        </authorList>
    </citation>
    <scope>NUCLEOTIDE SEQUENCE</scope>
    <source>
        <strain evidence="3">R3-111a-1</strain>
    </source>
</reference>
<dbReference type="VEuPathDB" id="FungiDB:GGTG_04217"/>
<reference evidence="4" key="4">
    <citation type="journal article" date="2015" name="G3 (Bethesda)">
        <title>Genome sequences of three phytopathogenic species of the Magnaporthaceae family of fungi.</title>
        <authorList>
            <person name="Okagaki L.H."/>
            <person name="Nunes C.C."/>
            <person name="Sailsbery J."/>
            <person name="Clay B."/>
            <person name="Brown D."/>
            <person name="John T."/>
            <person name="Oh Y."/>
            <person name="Young N."/>
            <person name="Fitzgerald M."/>
            <person name="Haas B.J."/>
            <person name="Zeng Q."/>
            <person name="Young S."/>
            <person name="Adiconis X."/>
            <person name="Fan L."/>
            <person name="Levin J.Z."/>
            <person name="Mitchell T.K."/>
            <person name="Okubara P.A."/>
            <person name="Farman M.L."/>
            <person name="Kohn L.M."/>
            <person name="Birren B."/>
            <person name="Ma L.-J."/>
            <person name="Dean R.A."/>
        </authorList>
    </citation>
    <scope>NUCLEOTIDE SEQUENCE</scope>
    <source>
        <strain evidence="4">R3-111a-1</strain>
    </source>
</reference>
<feature type="region of interest" description="Disordered" evidence="1">
    <location>
        <begin position="32"/>
        <end position="64"/>
    </location>
</feature>
<protein>
    <recommendedName>
        <fullName evidence="2">Protein kinase domain-containing protein</fullName>
    </recommendedName>
</protein>
<evidence type="ECO:0000313" key="4">
    <source>
        <dbReference type="EnsemblFungi" id="EJT79128"/>
    </source>
</evidence>
<dbReference type="RefSeq" id="XP_009220273.1">
    <property type="nucleotide sequence ID" value="XM_009222009.1"/>
</dbReference>
<dbReference type="SUPFAM" id="SSF56112">
    <property type="entry name" value="Protein kinase-like (PK-like)"/>
    <property type="match status" value="1"/>
</dbReference>
<evidence type="ECO:0000256" key="1">
    <source>
        <dbReference type="SAM" id="MobiDB-lite"/>
    </source>
</evidence>
<dbReference type="GO" id="GO:0005524">
    <property type="term" value="F:ATP binding"/>
    <property type="evidence" value="ECO:0007669"/>
    <property type="project" value="InterPro"/>
</dbReference>
<name>J3NSG5_GAET3</name>
<dbReference type="PROSITE" id="PS50011">
    <property type="entry name" value="PROTEIN_KINASE_DOM"/>
    <property type="match status" value="1"/>
</dbReference>
<dbReference type="HOGENOM" id="CLU_1008460_0_0_1"/>
<dbReference type="OrthoDB" id="266718at2759"/>
<dbReference type="AlphaFoldDB" id="J3NSG5"/>
<gene>
    <name evidence="4" type="primary">20344675</name>
    <name evidence="3" type="ORF">GGTG_04217</name>
</gene>
<dbReference type="EnsemblFungi" id="EJT79128">
    <property type="protein sequence ID" value="EJT79128"/>
    <property type="gene ID" value="GGTG_04217"/>
</dbReference>
<dbReference type="InterPro" id="IPR011009">
    <property type="entry name" value="Kinase-like_dom_sf"/>
</dbReference>
<dbReference type="GO" id="GO:0004672">
    <property type="term" value="F:protein kinase activity"/>
    <property type="evidence" value="ECO:0007669"/>
    <property type="project" value="InterPro"/>
</dbReference>
<sequence>MSPAPSTTEKSSGPTFALSCFEKLWDGRQRPGLPSSGHVRYSDLQQLPGGGAPRSRRAGTAEGPLGRYEGHTYLLTRYISDEPIKDVLRIFGEHFRVPEARKVLRDVVRGLRESYTDLGLSVVYLDAEEIWIDMRTVASIGVTYLDPAVTGQQPFRPSALTVPEIIFGRAVGGDLRKADIWLLGVVAAQILSSKRLDPLVPDFSAAAAVAARILKQGRTGSGLELLLPDYSDVLPEDPQALDPVQQCLTVSSDERPTLDELWAHPFLAMAEMENTR</sequence>
<dbReference type="SMART" id="SM00220">
    <property type="entry name" value="S_TKc"/>
    <property type="match status" value="1"/>
</dbReference>
<evidence type="ECO:0000259" key="2">
    <source>
        <dbReference type="PROSITE" id="PS50011"/>
    </source>
</evidence>
<reference evidence="5" key="1">
    <citation type="submission" date="2010-07" db="EMBL/GenBank/DDBJ databases">
        <title>The genome sequence of Gaeumannomyces graminis var. tritici strain R3-111a-1.</title>
        <authorList>
            <consortium name="The Broad Institute Genome Sequencing Platform"/>
            <person name="Ma L.-J."/>
            <person name="Dead R."/>
            <person name="Young S."/>
            <person name="Zeng Q."/>
            <person name="Koehrsen M."/>
            <person name="Alvarado L."/>
            <person name="Berlin A."/>
            <person name="Chapman S.B."/>
            <person name="Chen Z."/>
            <person name="Freedman E."/>
            <person name="Gellesch M."/>
            <person name="Goldberg J."/>
            <person name="Griggs A."/>
            <person name="Gujja S."/>
            <person name="Heilman E.R."/>
            <person name="Heiman D."/>
            <person name="Hepburn T."/>
            <person name="Howarth C."/>
            <person name="Jen D."/>
            <person name="Larson L."/>
            <person name="Mehta T."/>
            <person name="Neiman D."/>
            <person name="Pearson M."/>
            <person name="Roberts A."/>
            <person name="Saif S."/>
            <person name="Shea T."/>
            <person name="Shenoy N."/>
            <person name="Sisk P."/>
            <person name="Stolte C."/>
            <person name="Sykes S."/>
            <person name="Walk T."/>
            <person name="White J."/>
            <person name="Yandava C."/>
            <person name="Haas B."/>
            <person name="Nusbaum C."/>
            <person name="Birren B."/>
        </authorList>
    </citation>
    <scope>NUCLEOTIDE SEQUENCE [LARGE SCALE GENOMIC DNA]</scope>
    <source>
        <strain evidence="5">R3-111a-1</strain>
    </source>
</reference>
<dbReference type="Gene3D" id="1.10.510.10">
    <property type="entry name" value="Transferase(Phosphotransferase) domain 1"/>
    <property type="match status" value="1"/>
</dbReference>
<dbReference type="GeneID" id="20344675"/>
<evidence type="ECO:0000313" key="3">
    <source>
        <dbReference type="EMBL" id="EJT79128.1"/>
    </source>
</evidence>
<dbReference type="EMBL" id="GL385396">
    <property type="protein sequence ID" value="EJT79128.1"/>
    <property type="molecule type" value="Genomic_DNA"/>
</dbReference>
<reference evidence="3" key="3">
    <citation type="submission" date="2010-09" db="EMBL/GenBank/DDBJ databases">
        <title>Annotation of Gaeumannomyces graminis var. tritici R3-111a-1.</title>
        <authorList>
            <consortium name="The Broad Institute Genome Sequencing Platform"/>
            <person name="Ma L.-J."/>
            <person name="Dead R."/>
            <person name="Young S.K."/>
            <person name="Zeng Q."/>
            <person name="Gargeya S."/>
            <person name="Fitzgerald M."/>
            <person name="Haas B."/>
            <person name="Abouelleil A."/>
            <person name="Alvarado L."/>
            <person name="Arachchi H.M."/>
            <person name="Berlin A."/>
            <person name="Brown A."/>
            <person name="Chapman S.B."/>
            <person name="Chen Z."/>
            <person name="Dunbar C."/>
            <person name="Freedman E."/>
            <person name="Gearin G."/>
            <person name="Gellesch M."/>
            <person name="Goldberg J."/>
            <person name="Griggs A."/>
            <person name="Gujja S."/>
            <person name="Heiman D."/>
            <person name="Howarth C."/>
            <person name="Larson L."/>
            <person name="Lui A."/>
            <person name="MacDonald P.J.P."/>
            <person name="Mehta T."/>
            <person name="Montmayeur A."/>
            <person name="Murphy C."/>
            <person name="Neiman D."/>
            <person name="Pearson M."/>
            <person name="Priest M."/>
            <person name="Roberts A."/>
            <person name="Saif S."/>
            <person name="Shea T."/>
            <person name="Shenoy N."/>
            <person name="Sisk P."/>
            <person name="Stolte C."/>
            <person name="Sykes S."/>
            <person name="Yandava C."/>
            <person name="Wortman J."/>
            <person name="Nusbaum C."/>
            <person name="Birren B."/>
        </authorList>
    </citation>
    <scope>NUCLEOTIDE SEQUENCE</scope>
    <source>
        <strain evidence="3">R3-111a-1</strain>
    </source>
</reference>
<proteinExistence type="predicted"/>
<dbReference type="Proteomes" id="UP000006039">
    <property type="component" value="Unassembled WGS sequence"/>
</dbReference>
<dbReference type="InterPro" id="IPR000719">
    <property type="entry name" value="Prot_kinase_dom"/>
</dbReference>
<keyword evidence="5" id="KW-1185">Reference proteome</keyword>
<organism evidence="3">
    <name type="scientific">Gaeumannomyces tritici (strain R3-111a-1)</name>
    <name type="common">Wheat and barley take-all root rot fungus</name>
    <name type="synonym">Gaeumannomyces graminis var. tritici</name>
    <dbReference type="NCBI Taxonomy" id="644352"/>
    <lineage>
        <taxon>Eukaryota</taxon>
        <taxon>Fungi</taxon>
        <taxon>Dikarya</taxon>
        <taxon>Ascomycota</taxon>
        <taxon>Pezizomycotina</taxon>
        <taxon>Sordariomycetes</taxon>
        <taxon>Sordariomycetidae</taxon>
        <taxon>Magnaporthales</taxon>
        <taxon>Magnaporthaceae</taxon>
        <taxon>Gaeumannomyces</taxon>
    </lineage>
</organism>
<accession>J3NSG5</accession>
<dbReference type="STRING" id="644352.J3NSG5"/>